<dbReference type="GO" id="GO:1990281">
    <property type="term" value="C:efflux pump complex"/>
    <property type="evidence" value="ECO:0007669"/>
    <property type="project" value="TreeGrafter"/>
</dbReference>
<feature type="signal peptide" evidence="2">
    <location>
        <begin position="1"/>
        <end position="20"/>
    </location>
</feature>
<proteinExistence type="inferred from homology"/>
<feature type="chain" id="PRO_5002486496" evidence="2">
    <location>
        <begin position="21"/>
        <end position="271"/>
    </location>
</feature>
<dbReference type="OrthoDB" id="9806939at2"/>
<evidence type="ECO:0000313" key="3">
    <source>
        <dbReference type="EMBL" id="KKB08615.1"/>
    </source>
</evidence>
<keyword evidence="2" id="KW-0732">Signal</keyword>
<protein>
    <submittedName>
        <fullName evidence="3">Uncharacterized protein</fullName>
    </submittedName>
</protein>
<accession>A0A0F5FJ88</accession>
<gene>
    <name evidence="3" type="ORF">VE26_00505</name>
</gene>
<dbReference type="Gene3D" id="2.40.50.100">
    <property type="match status" value="1"/>
</dbReference>
<dbReference type="GO" id="GO:0015562">
    <property type="term" value="F:efflux transmembrane transporter activity"/>
    <property type="evidence" value="ECO:0007669"/>
    <property type="project" value="TreeGrafter"/>
</dbReference>
<dbReference type="PANTHER" id="PTHR30469:SF15">
    <property type="entry name" value="HLYD FAMILY OF SECRETION PROTEINS"/>
    <property type="match status" value="1"/>
</dbReference>
<sequence>MRSAALMLVFAAAGVTSVRAQPMASDVVSCLVLPWESISVAAPSEGLVREIFVDRGDKIAAGDLLIQLDDSIQRSYLELMQARANDASGVELAEIRLQIAQSGYERNRALFERQQLTGDDWDRIRGTYELAVVELRQAQNAALQASLELARAKAAHAQTQIVAPADAVVVQRLVSVGEAAGAEPLLELAVTDRLRVEVFARAQSYARWTPGEAVNLAVQLPEPAVLAADVRTINTVSDAGTGVVGVLLELDNAAGAILPGQSCQIPREETS</sequence>
<dbReference type="RefSeq" id="WP_046103303.1">
    <property type="nucleotide sequence ID" value="NZ_JZEY01000054.1"/>
</dbReference>
<comment type="caution">
    <text evidence="3">The sequence shown here is derived from an EMBL/GenBank/DDBJ whole genome shotgun (WGS) entry which is preliminary data.</text>
</comment>
<comment type="similarity">
    <text evidence="1">Belongs to the membrane fusion protein (MFP) (TC 8.A.1) family.</text>
</comment>
<name>A0A0F5FJ88_9HYPH</name>
<keyword evidence="4" id="KW-1185">Reference proteome</keyword>
<reference evidence="3 4" key="1">
    <citation type="submission" date="2015-03" db="EMBL/GenBank/DDBJ databases">
        <authorList>
            <person name="Hassan Y."/>
            <person name="Lepp D."/>
            <person name="Li X.-Z."/>
            <person name="Zhou T."/>
        </authorList>
    </citation>
    <scope>NUCLEOTIDE SEQUENCE [LARGE SCALE GENOMIC DNA]</scope>
    <source>
        <strain evidence="3 4">IPL18</strain>
    </source>
</reference>
<dbReference type="STRING" id="429727.VE26_00505"/>
<dbReference type="Gene3D" id="1.10.287.470">
    <property type="entry name" value="Helix hairpin bin"/>
    <property type="match status" value="1"/>
</dbReference>
<dbReference type="Gene3D" id="2.40.30.170">
    <property type="match status" value="1"/>
</dbReference>
<dbReference type="InterPro" id="IPR006143">
    <property type="entry name" value="RND_pump_MFP"/>
</dbReference>
<dbReference type="NCBIfam" id="TIGR01730">
    <property type="entry name" value="RND_mfp"/>
    <property type="match status" value="1"/>
</dbReference>
<organism evidence="3 4">
    <name type="scientific">Devosia chinhatensis</name>
    <dbReference type="NCBI Taxonomy" id="429727"/>
    <lineage>
        <taxon>Bacteria</taxon>
        <taxon>Pseudomonadati</taxon>
        <taxon>Pseudomonadota</taxon>
        <taxon>Alphaproteobacteria</taxon>
        <taxon>Hyphomicrobiales</taxon>
        <taxon>Devosiaceae</taxon>
        <taxon>Devosia</taxon>
    </lineage>
</organism>
<dbReference type="AlphaFoldDB" id="A0A0F5FJ88"/>
<dbReference type="EMBL" id="JZEY01000054">
    <property type="protein sequence ID" value="KKB08615.1"/>
    <property type="molecule type" value="Genomic_DNA"/>
</dbReference>
<dbReference type="Proteomes" id="UP000033649">
    <property type="component" value="Unassembled WGS sequence"/>
</dbReference>
<dbReference type="PATRIC" id="fig|429727.3.peg.115"/>
<evidence type="ECO:0000256" key="1">
    <source>
        <dbReference type="ARBA" id="ARBA00009477"/>
    </source>
</evidence>
<dbReference type="SUPFAM" id="SSF111369">
    <property type="entry name" value="HlyD-like secretion proteins"/>
    <property type="match status" value="1"/>
</dbReference>
<evidence type="ECO:0000256" key="2">
    <source>
        <dbReference type="SAM" id="SignalP"/>
    </source>
</evidence>
<evidence type="ECO:0000313" key="4">
    <source>
        <dbReference type="Proteomes" id="UP000033649"/>
    </source>
</evidence>
<dbReference type="PANTHER" id="PTHR30469">
    <property type="entry name" value="MULTIDRUG RESISTANCE PROTEIN MDTA"/>
    <property type="match status" value="1"/>
</dbReference>